<evidence type="ECO:0000313" key="7">
    <source>
        <dbReference type="EMBL" id="ELU43698.1"/>
    </source>
</evidence>
<organism evidence="7 8">
    <name type="scientific">Thanatephorus cucumeris (strain AG1-IA)</name>
    <name type="common">Rice sheath blight fungus</name>
    <name type="synonym">Rhizoctonia solani</name>
    <dbReference type="NCBI Taxonomy" id="983506"/>
    <lineage>
        <taxon>Eukaryota</taxon>
        <taxon>Fungi</taxon>
        <taxon>Dikarya</taxon>
        <taxon>Basidiomycota</taxon>
        <taxon>Agaricomycotina</taxon>
        <taxon>Agaricomycetes</taxon>
        <taxon>Cantharellales</taxon>
        <taxon>Ceratobasidiaceae</taxon>
        <taxon>Rhizoctonia</taxon>
        <taxon>Rhizoctonia solani AG-1</taxon>
    </lineage>
</organism>
<feature type="region of interest" description="Disordered" evidence="5">
    <location>
        <begin position="182"/>
        <end position="219"/>
    </location>
</feature>
<reference evidence="7 8" key="1">
    <citation type="journal article" date="2013" name="Nat. Commun.">
        <title>The evolution and pathogenic mechanisms of the rice sheath blight pathogen.</title>
        <authorList>
            <person name="Zheng A."/>
            <person name="Lin R."/>
            <person name="Xu L."/>
            <person name="Qin P."/>
            <person name="Tang C."/>
            <person name="Ai P."/>
            <person name="Zhang D."/>
            <person name="Liu Y."/>
            <person name="Sun Z."/>
            <person name="Feng H."/>
            <person name="Wang Y."/>
            <person name="Chen Y."/>
            <person name="Liang X."/>
            <person name="Fu R."/>
            <person name="Li Q."/>
            <person name="Zhang J."/>
            <person name="Yu X."/>
            <person name="Xie Z."/>
            <person name="Ding L."/>
            <person name="Guan P."/>
            <person name="Tang J."/>
            <person name="Liang Y."/>
            <person name="Wang S."/>
            <person name="Deng Q."/>
            <person name="Li S."/>
            <person name="Zhu J."/>
            <person name="Wang L."/>
            <person name="Liu H."/>
            <person name="Li P."/>
        </authorList>
    </citation>
    <scope>NUCLEOTIDE SEQUENCE [LARGE SCALE GENOMIC DNA]</scope>
    <source>
        <strain evidence="8">AG-1 IA</strain>
    </source>
</reference>
<dbReference type="STRING" id="983506.L8X3T9"/>
<dbReference type="InterPro" id="IPR003689">
    <property type="entry name" value="ZIP"/>
</dbReference>
<comment type="subcellular location">
    <subcellularLocation>
        <location evidence="1">Membrane</location>
        <topology evidence="1">Multi-pass membrane protein</topology>
    </subcellularLocation>
</comment>
<evidence type="ECO:0000256" key="5">
    <source>
        <dbReference type="SAM" id="MobiDB-lite"/>
    </source>
</evidence>
<protein>
    <submittedName>
        <fullName evidence="7">ZIP-like iron-zinc transporter</fullName>
    </submittedName>
</protein>
<feature type="transmembrane region" description="Helical" evidence="6">
    <location>
        <begin position="140"/>
        <end position="160"/>
    </location>
</feature>
<feature type="compositionally biased region" description="Polar residues" evidence="5">
    <location>
        <begin position="210"/>
        <end position="219"/>
    </location>
</feature>
<name>L8X3T9_THACA</name>
<evidence type="ECO:0000256" key="4">
    <source>
        <dbReference type="ARBA" id="ARBA00023136"/>
    </source>
</evidence>
<dbReference type="Pfam" id="PF02535">
    <property type="entry name" value="Zip"/>
    <property type="match status" value="1"/>
</dbReference>
<keyword evidence="2 6" id="KW-0812">Transmembrane</keyword>
<evidence type="ECO:0000256" key="3">
    <source>
        <dbReference type="ARBA" id="ARBA00022989"/>
    </source>
</evidence>
<dbReference type="OrthoDB" id="448280at2759"/>
<accession>L8X3T9</accession>
<keyword evidence="4 6" id="KW-0472">Membrane</keyword>
<evidence type="ECO:0000256" key="1">
    <source>
        <dbReference type="ARBA" id="ARBA00004141"/>
    </source>
</evidence>
<evidence type="ECO:0000313" key="8">
    <source>
        <dbReference type="Proteomes" id="UP000011668"/>
    </source>
</evidence>
<evidence type="ECO:0000256" key="2">
    <source>
        <dbReference type="ARBA" id="ARBA00022692"/>
    </source>
</evidence>
<sequence length="461" mass="49720">MRTPVIGAVLTQELNRIKLSSSGGVGTGTIRPPTMAHPSILHVVEEAASCGNAENEDTYFGLRVASLFIILVTSTLGAVFPILASRLRFLNIHKSIFDYRGAKYFGSGVIIATAFIHLLAPAVGQLGSECLHGVWEEYPWAPAIAMMAVFFIFFVELAAYRWGTAKLDALGVKAYADNHGHAHDSAGRHGAHGPEISEQGGTHPEKMPNASDSEIESSQPIARPNRLTHSALAQILGVAILEFGVVFHSILIGMTLAVDEDFIVLFVVLIFHRKHEMFEGLGLGTRLAGLDLPASYRSWVPYAGAFLYGLTTPIGVAAGLGIRTTYNPGSTTSSIVGGIFDSISAGILLYTGLVELIAHEFIFNPAMHRAPTGKLAYACGMMYAANPPFLSSQSHFFDFHLTLLSFRSQAEGAPWTAWWMVVGALYLTIILFERPKCIQSISLLRNTLKGQANCNTATAVS</sequence>
<gene>
    <name evidence="7" type="ORF">AG1IA_02266</name>
</gene>
<evidence type="ECO:0000256" key="6">
    <source>
        <dbReference type="SAM" id="Phobius"/>
    </source>
</evidence>
<feature type="transmembrane region" description="Helical" evidence="6">
    <location>
        <begin position="342"/>
        <end position="363"/>
    </location>
</feature>
<dbReference type="HOGENOM" id="CLU_027089_0_2_1"/>
<dbReference type="OMA" id="CWVEGII"/>
<feature type="transmembrane region" description="Helical" evidence="6">
    <location>
        <begin position="299"/>
        <end position="322"/>
    </location>
</feature>
<dbReference type="EMBL" id="AFRT01000512">
    <property type="protein sequence ID" value="ELU43698.1"/>
    <property type="molecule type" value="Genomic_DNA"/>
</dbReference>
<proteinExistence type="predicted"/>
<feature type="transmembrane region" description="Helical" evidence="6">
    <location>
        <begin position="104"/>
        <end position="120"/>
    </location>
</feature>
<comment type="caution">
    <text evidence="7">The sequence shown here is derived from an EMBL/GenBank/DDBJ whole genome shotgun (WGS) entry which is preliminary data.</text>
</comment>
<keyword evidence="8" id="KW-1185">Reference proteome</keyword>
<feature type="transmembrane region" description="Helical" evidence="6">
    <location>
        <begin position="64"/>
        <end position="83"/>
    </location>
</feature>
<feature type="transmembrane region" description="Helical" evidence="6">
    <location>
        <begin position="412"/>
        <end position="432"/>
    </location>
</feature>
<dbReference type="GO" id="GO:0005886">
    <property type="term" value="C:plasma membrane"/>
    <property type="evidence" value="ECO:0007669"/>
    <property type="project" value="TreeGrafter"/>
</dbReference>
<dbReference type="PANTHER" id="PTHR11040">
    <property type="entry name" value="ZINC/IRON TRANSPORTER"/>
    <property type="match status" value="1"/>
</dbReference>
<keyword evidence="3 6" id="KW-1133">Transmembrane helix</keyword>
<dbReference type="Proteomes" id="UP000011668">
    <property type="component" value="Unassembled WGS sequence"/>
</dbReference>
<dbReference type="PANTHER" id="PTHR11040:SF32">
    <property type="entry name" value="ZINC-REGULATED TRANSPORTER 1"/>
    <property type="match status" value="1"/>
</dbReference>
<dbReference type="AlphaFoldDB" id="L8X3T9"/>
<dbReference type="GO" id="GO:0005385">
    <property type="term" value="F:zinc ion transmembrane transporter activity"/>
    <property type="evidence" value="ECO:0007669"/>
    <property type="project" value="TreeGrafter"/>
</dbReference>